<evidence type="ECO:0000313" key="6">
    <source>
        <dbReference type="Proteomes" id="UP001500866"/>
    </source>
</evidence>
<comment type="similarity">
    <text evidence="1">Belongs to the peptidase S51 family.</text>
</comment>
<evidence type="ECO:0000256" key="4">
    <source>
        <dbReference type="ARBA" id="ARBA00022825"/>
    </source>
</evidence>
<protein>
    <submittedName>
        <fullName evidence="5">Type 1 glutamine amidotransferase-like domain-containing protein</fullName>
    </submittedName>
</protein>
<evidence type="ECO:0000313" key="5">
    <source>
        <dbReference type="EMBL" id="GAA0603416.1"/>
    </source>
</evidence>
<accession>A0ABN1G3T3</accession>
<keyword evidence="6" id="KW-1185">Reference proteome</keyword>
<sequence length="221" mass="24347">MTRHLFVFGSGPPFTSGMAERFSGIVSEMEGVVSVLFIEREGMDWREYMPVFTQPLMDAGVCNFRYLPLLSTPVMEICESIEQSAGILIGGGDTNLYADYIADTELGGVMKARYEKGVPVAGFSAGALISPEQCVISPNDNTEGIFQCRQGLGLVQNVLLAVHFSQWNDETHLRKAAGTFPDWLNFGIDEKTGVYFRNGKYISAEGNGVYSIDKGLLKRIY</sequence>
<dbReference type="Pfam" id="PF03575">
    <property type="entry name" value="Peptidase_S51"/>
    <property type="match status" value="1"/>
</dbReference>
<keyword evidence="4" id="KW-0720">Serine protease</keyword>
<comment type="caution">
    <text evidence="5">The sequence shown here is derived from an EMBL/GenBank/DDBJ whole genome shotgun (WGS) entry which is preliminary data.</text>
</comment>
<dbReference type="RefSeq" id="WP_343812712.1">
    <property type="nucleotide sequence ID" value="NZ_BAAADS010000015.1"/>
</dbReference>
<dbReference type="PANTHER" id="PTHR36175:SF1">
    <property type="entry name" value="CYANOPHYCINASE"/>
    <property type="match status" value="1"/>
</dbReference>
<reference evidence="5 6" key="1">
    <citation type="journal article" date="2019" name="Int. J. Syst. Evol. Microbiol.">
        <title>The Global Catalogue of Microorganisms (GCM) 10K type strain sequencing project: providing services to taxonomists for standard genome sequencing and annotation.</title>
        <authorList>
            <consortium name="The Broad Institute Genomics Platform"/>
            <consortium name="The Broad Institute Genome Sequencing Center for Infectious Disease"/>
            <person name="Wu L."/>
            <person name="Ma J."/>
        </authorList>
    </citation>
    <scope>NUCLEOTIDE SEQUENCE [LARGE SCALE GENOMIC DNA]</scope>
    <source>
        <strain evidence="5 6">JCM 15395</strain>
    </source>
</reference>
<dbReference type="CDD" id="cd03129">
    <property type="entry name" value="GAT1_Peptidase_E_like"/>
    <property type="match status" value="1"/>
</dbReference>
<dbReference type="Proteomes" id="UP001500866">
    <property type="component" value="Unassembled WGS sequence"/>
</dbReference>
<dbReference type="InterPro" id="IPR029062">
    <property type="entry name" value="Class_I_gatase-like"/>
</dbReference>
<dbReference type="PANTHER" id="PTHR36175">
    <property type="entry name" value="CYANOPHYCINASE"/>
    <property type="match status" value="1"/>
</dbReference>
<proteinExistence type="inferred from homology"/>
<name>A0ABN1G3T3_9BACI</name>
<gene>
    <name evidence="5" type="ORF">GCM10009001_20510</name>
</gene>
<keyword evidence="3" id="KW-0378">Hydrolase</keyword>
<evidence type="ECO:0000256" key="3">
    <source>
        <dbReference type="ARBA" id="ARBA00022801"/>
    </source>
</evidence>
<dbReference type="InterPro" id="IPR005320">
    <property type="entry name" value="Peptidase_S51"/>
</dbReference>
<keyword evidence="2" id="KW-0645">Protease</keyword>
<dbReference type="Gene3D" id="3.40.50.880">
    <property type="match status" value="1"/>
</dbReference>
<evidence type="ECO:0000256" key="1">
    <source>
        <dbReference type="ARBA" id="ARBA00006534"/>
    </source>
</evidence>
<evidence type="ECO:0000256" key="2">
    <source>
        <dbReference type="ARBA" id="ARBA00022670"/>
    </source>
</evidence>
<dbReference type="EMBL" id="BAAADS010000015">
    <property type="protein sequence ID" value="GAA0603416.1"/>
    <property type="molecule type" value="Genomic_DNA"/>
</dbReference>
<dbReference type="SUPFAM" id="SSF52317">
    <property type="entry name" value="Class I glutamine amidotransferase-like"/>
    <property type="match status" value="1"/>
</dbReference>
<organism evidence="5 6">
    <name type="scientific">Virgibacillus siamensis</name>
    <dbReference type="NCBI Taxonomy" id="480071"/>
    <lineage>
        <taxon>Bacteria</taxon>
        <taxon>Bacillati</taxon>
        <taxon>Bacillota</taxon>
        <taxon>Bacilli</taxon>
        <taxon>Bacillales</taxon>
        <taxon>Bacillaceae</taxon>
        <taxon>Virgibacillus</taxon>
    </lineage>
</organism>